<dbReference type="CDD" id="cd00082">
    <property type="entry name" value="HisKA"/>
    <property type="match status" value="1"/>
</dbReference>
<keyword evidence="11 14" id="KW-1133">Transmembrane helix</keyword>
<dbReference type="GO" id="GO:0000155">
    <property type="term" value="F:phosphorelay sensor kinase activity"/>
    <property type="evidence" value="ECO:0007669"/>
    <property type="project" value="InterPro"/>
</dbReference>
<feature type="transmembrane region" description="Helical" evidence="14">
    <location>
        <begin position="169"/>
        <end position="191"/>
    </location>
</feature>
<evidence type="ECO:0000256" key="6">
    <source>
        <dbReference type="ARBA" id="ARBA00022679"/>
    </source>
</evidence>
<dbReference type="InterPro" id="IPR003661">
    <property type="entry name" value="HisK_dim/P_dom"/>
</dbReference>
<keyword evidence="9 17" id="KW-0418">Kinase</keyword>
<keyword evidence="4" id="KW-1003">Cell membrane</keyword>
<evidence type="ECO:0000256" key="9">
    <source>
        <dbReference type="ARBA" id="ARBA00022777"/>
    </source>
</evidence>
<keyword evidence="6" id="KW-0808">Transferase</keyword>
<dbReference type="PANTHER" id="PTHR45528:SF1">
    <property type="entry name" value="SENSOR HISTIDINE KINASE CPXA"/>
    <property type="match status" value="1"/>
</dbReference>
<comment type="subcellular location">
    <subcellularLocation>
        <location evidence="2">Cell membrane</location>
        <topology evidence="2">Multi-pass membrane protein</topology>
    </subcellularLocation>
</comment>
<dbReference type="SMART" id="SM00387">
    <property type="entry name" value="HATPase_c"/>
    <property type="match status" value="1"/>
</dbReference>
<keyword evidence="13 14" id="KW-0472">Membrane</keyword>
<organism evidence="17 18">
    <name type="scientific">Anaerorhabdus furcosa</name>
    <dbReference type="NCBI Taxonomy" id="118967"/>
    <lineage>
        <taxon>Bacteria</taxon>
        <taxon>Bacillati</taxon>
        <taxon>Bacillota</taxon>
        <taxon>Erysipelotrichia</taxon>
        <taxon>Erysipelotrichales</taxon>
        <taxon>Erysipelotrichaceae</taxon>
        <taxon>Anaerorhabdus</taxon>
    </lineage>
</organism>
<feature type="domain" description="Histidine kinase" evidence="15">
    <location>
        <begin position="243"/>
        <end position="443"/>
    </location>
</feature>
<dbReference type="Gene3D" id="1.10.287.130">
    <property type="match status" value="1"/>
</dbReference>
<dbReference type="Pfam" id="PF00512">
    <property type="entry name" value="HisKA"/>
    <property type="match status" value="1"/>
</dbReference>
<dbReference type="SUPFAM" id="SSF47384">
    <property type="entry name" value="Homodimeric domain of signal transducing histidine kinase"/>
    <property type="match status" value="1"/>
</dbReference>
<dbReference type="EMBL" id="FUWY01000001">
    <property type="protein sequence ID" value="SJZ35640.1"/>
    <property type="molecule type" value="Genomic_DNA"/>
</dbReference>
<dbReference type="GO" id="GO:0005524">
    <property type="term" value="F:ATP binding"/>
    <property type="evidence" value="ECO:0007669"/>
    <property type="project" value="UniProtKB-KW"/>
</dbReference>
<evidence type="ECO:0000313" key="17">
    <source>
        <dbReference type="EMBL" id="SJZ35640.1"/>
    </source>
</evidence>
<dbReference type="InterPro" id="IPR005467">
    <property type="entry name" value="His_kinase_dom"/>
</dbReference>
<gene>
    <name evidence="17" type="ORF">SAMN02745191_0199</name>
</gene>
<keyword evidence="18" id="KW-1185">Reference proteome</keyword>
<dbReference type="InterPro" id="IPR003660">
    <property type="entry name" value="HAMP_dom"/>
</dbReference>
<dbReference type="PROSITE" id="PS50885">
    <property type="entry name" value="HAMP"/>
    <property type="match status" value="1"/>
</dbReference>
<dbReference type="Proteomes" id="UP000243297">
    <property type="component" value="Unassembled WGS sequence"/>
</dbReference>
<dbReference type="SUPFAM" id="SSF55874">
    <property type="entry name" value="ATPase domain of HSP90 chaperone/DNA topoisomerase II/histidine kinase"/>
    <property type="match status" value="1"/>
</dbReference>
<dbReference type="InterPro" id="IPR050398">
    <property type="entry name" value="HssS/ArlS-like"/>
</dbReference>
<keyword evidence="8" id="KW-0547">Nucleotide-binding</keyword>
<dbReference type="CDD" id="cd00075">
    <property type="entry name" value="HATPase"/>
    <property type="match status" value="1"/>
</dbReference>
<keyword evidence="10" id="KW-0067">ATP-binding</keyword>
<evidence type="ECO:0000256" key="12">
    <source>
        <dbReference type="ARBA" id="ARBA00023012"/>
    </source>
</evidence>
<evidence type="ECO:0000256" key="10">
    <source>
        <dbReference type="ARBA" id="ARBA00022840"/>
    </source>
</evidence>
<reference evidence="18" key="1">
    <citation type="submission" date="2017-02" db="EMBL/GenBank/DDBJ databases">
        <authorList>
            <person name="Varghese N."/>
            <person name="Submissions S."/>
        </authorList>
    </citation>
    <scope>NUCLEOTIDE SEQUENCE [LARGE SCALE GENOMIC DNA]</scope>
    <source>
        <strain evidence="18">ATCC 25662</strain>
    </source>
</reference>
<dbReference type="GO" id="GO:0005886">
    <property type="term" value="C:plasma membrane"/>
    <property type="evidence" value="ECO:0007669"/>
    <property type="project" value="UniProtKB-SubCell"/>
</dbReference>
<dbReference type="Gene3D" id="6.10.340.10">
    <property type="match status" value="1"/>
</dbReference>
<dbReference type="STRING" id="118967.SAMN02745191_0199"/>
<name>A0A1T4JZN7_9FIRM</name>
<protein>
    <recommendedName>
        <fullName evidence="3">histidine kinase</fullName>
        <ecNumber evidence="3">2.7.13.3</ecNumber>
    </recommendedName>
</protein>
<dbReference type="RefSeq" id="WP_078710660.1">
    <property type="nucleotide sequence ID" value="NZ_FUWY01000001.1"/>
</dbReference>
<evidence type="ECO:0000256" key="11">
    <source>
        <dbReference type="ARBA" id="ARBA00022989"/>
    </source>
</evidence>
<evidence type="ECO:0000256" key="3">
    <source>
        <dbReference type="ARBA" id="ARBA00012438"/>
    </source>
</evidence>
<evidence type="ECO:0000313" key="18">
    <source>
        <dbReference type="Proteomes" id="UP000243297"/>
    </source>
</evidence>
<evidence type="ECO:0000256" key="1">
    <source>
        <dbReference type="ARBA" id="ARBA00000085"/>
    </source>
</evidence>
<comment type="catalytic activity">
    <reaction evidence="1">
        <text>ATP + protein L-histidine = ADP + protein N-phospho-L-histidine.</text>
        <dbReference type="EC" id="2.7.13.3"/>
    </reaction>
</comment>
<keyword evidence="7 14" id="KW-0812">Transmembrane</keyword>
<dbReference type="PROSITE" id="PS50109">
    <property type="entry name" value="HIS_KIN"/>
    <property type="match status" value="1"/>
</dbReference>
<dbReference type="InterPro" id="IPR036890">
    <property type="entry name" value="HATPase_C_sf"/>
</dbReference>
<evidence type="ECO:0000256" key="8">
    <source>
        <dbReference type="ARBA" id="ARBA00022741"/>
    </source>
</evidence>
<evidence type="ECO:0000259" key="16">
    <source>
        <dbReference type="PROSITE" id="PS50885"/>
    </source>
</evidence>
<evidence type="ECO:0000256" key="7">
    <source>
        <dbReference type="ARBA" id="ARBA00022692"/>
    </source>
</evidence>
<feature type="domain" description="HAMP" evidence="16">
    <location>
        <begin position="184"/>
        <end position="235"/>
    </location>
</feature>
<evidence type="ECO:0000256" key="5">
    <source>
        <dbReference type="ARBA" id="ARBA00022553"/>
    </source>
</evidence>
<dbReference type="CDD" id="cd06225">
    <property type="entry name" value="HAMP"/>
    <property type="match status" value="1"/>
</dbReference>
<evidence type="ECO:0000256" key="13">
    <source>
        <dbReference type="ARBA" id="ARBA00023136"/>
    </source>
</evidence>
<proteinExistence type="predicted"/>
<dbReference type="PANTHER" id="PTHR45528">
    <property type="entry name" value="SENSOR HISTIDINE KINASE CPXA"/>
    <property type="match status" value="1"/>
</dbReference>
<evidence type="ECO:0000256" key="2">
    <source>
        <dbReference type="ARBA" id="ARBA00004651"/>
    </source>
</evidence>
<dbReference type="AlphaFoldDB" id="A0A1T4JZN7"/>
<dbReference type="Gene3D" id="3.30.565.10">
    <property type="entry name" value="Histidine kinase-like ATPase, C-terminal domain"/>
    <property type="match status" value="1"/>
</dbReference>
<dbReference type="OrthoDB" id="1933776at2"/>
<feature type="transmembrane region" description="Helical" evidence="14">
    <location>
        <begin position="20"/>
        <end position="37"/>
    </location>
</feature>
<accession>A0A1T4JZN7</accession>
<dbReference type="InterPro" id="IPR036097">
    <property type="entry name" value="HisK_dim/P_sf"/>
</dbReference>
<evidence type="ECO:0000259" key="15">
    <source>
        <dbReference type="PROSITE" id="PS50109"/>
    </source>
</evidence>
<dbReference type="Pfam" id="PF02518">
    <property type="entry name" value="HATPase_c"/>
    <property type="match status" value="1"/>
</dbReference>
<evidence type="ECO:0000256" key="4">
    <source>
        <dbReference type="ARBA" id="ARBA00022475"/>
    </source>
</evidence>
<dbReference type="SMART" id="SM00388">
    <property type="entry name" value="HisKA"/>
    <property type="match status" value="1"/>
</dbReference>
<keyword evidence="12" id="KW-0902">Two-component regulatory system</keyword>
<dbReference type="EC" id="2.7.13.3" evidence="3"/>
<sequence>MKRLRIWIKELSLSQQLLTIIFFVIAVFGLFFFVFLADSVDTFVQNEMYKMLHRSQESVVFYANNNIPLDTIGETNESNIIHIYYNSVKSRFEILGQQNVTSEVIDNISSNIPLVKEGYKDFIFEYNNKKTMYSILKLNENNYLISLVTDAYRTEFRAALVNSVINLNVLVVGILFVILMLWVASLIYPLNQIRIYMERIRRNEKAELRIDRRDEIGEVADALTMMEAELDNQKKIREEMIQNISHDLKTPIATIKSYGESIKDGIYPYETLEKSVDVIIEHANRLEKKVYSLIMYNKMGYLLDNDEDSNVDMKSIIEKVIMSLKVIRPEINIDADLHEATFHGEEEPWRIVVENLLDNALRYAKTEIKLTLSENELMISNDGDQMSKDRLEKLFRPYEKGTDGKFGLGLSIVYRVCSTYNYLVEAENLTNGVCFRISRPQSKKEKKKQVKDEKKED</sequence>
<dbReference type="InterPro" id="IPR003594">
    <property type="entry name" value="HATPase_dom"/>
</dbReference>
<keyword evidence="5" id="KW-0597">Phosphoprotein</keyword>
<evidence type="ECO:0000256" key="14">
    <source>
        <dbReference type="SAM" id="Phobius"/>
    </source>
</evidence>